<proteinExistence type="predicted"/>
<dbReference type="AlphaFoldDB" id="A0AA39NCS6"/>
<protein>
    <recommendedName>
        <fullName evidence="3">F-box domain-containing protein</fullName>
    </recommendedName>
</protein>
<dbReference type="GeneID" id="85355848"/>
<feature type="non-terminal residue" evidence="1">
    <location>
        <position position="338"/>
    </location>
</feature>
<keyword evidence="2" id="KW-1185">Reference proteome</keyword>
<dbReference type="Proteomes" id="UP001175211">
    <property type="component" value="Unassembled WGS sequence"/>
</dbReference>
<evidence type="ECO:0000313" key="2">
    <source>
        <dbReference type="Proteomes" id="UP001175211"/>
    </source>
</evidence>
<sequence>MAEQRLAMANIVGYSRLFSKSVIPSPGRLERTVVNNPVASLGRLGALPNEILDMIISDCCDIQTIVTSFSLVNRGARMAVDASLAFQRVSPMLKTRTGSFFTLEDLDDVLCRDISCGLCGNFGPLLWLPECRRCCMPCLYTAPGLLPISLSMATTAFGVSEAVLARVPAVCTVPGQYGWLRRYYQDSQCLLSFSHARAVAVEDAGGEAQFMARINSVPPRKEAYESFIAQNAVMRWPENVARYMVAASLPFFNRRSGKIVKVFSCKGCMNLVSGGRWDSDSDEAGDDDNFRRYDTVYTHKGLIEHVQTDCPDGKRIWKRHLKKSKQGNGNSISGTESI</sequence>
<reference evidence="1" key="1">
    <citation type="submission" date="2023-06" db="EMBL/GenBank/DDBJ databases">
        <authorList>
            <consortium name="Lawrence Berkeley National Laboratory"/>
            <person name="Ahrendt S."/>
            <person name="Sahu N."/>
            <person name="Indic B."/>
            <person name="Wong-Bajracharya J."/>
            <person name="Merenyi Z."/>
            <person name="Ke H.-M."/>
            <person name="Monk M."/>
            <person name="Kocsube S."/>
            <person name="Drula E."/>
            <person name="Lipzen A."/>
            <person name="Balint B."/>
            <person name="Henrissat B."/>
            <person name="Andreopoulos B."/>
            <person name="Martin F.M."/>
            <person name="Harder C.B."/>
            <person name="Rigling D."/>
            <person name="Ford K.L."/>
            <person name="Foster G.D."/>
            <person name="Pangilinan J."/>
            <person name="Papanicolaou A."/>
            <person name="Barry K."/>
            <person name="LaButti K."/>
            <person name="Viragh M."/>
            <person name="Koriabine M."/>
            <person name="Yan M."/>
            <person name="Riley R."/>
            <person name="Champramary S."/>
            <person name="Plett K.L."/>
            <person name="Tsai I.J."/>
            <person name="Slot J."/>
            <person name="Sipos G."/>
            <person name="Plett J."/>
            <person name="Nagy L.G."/>
            <person name="Grigoriev I.V."/>
        </authorList>
    </citation>
    <scope>NUCLEOTIDE SEQUENCE</scope>
    <source>
        <strain evidence="1">CCBAS 213</strain>
    </source>
</reference>
<dbReference type="RefSeq" id="XP_060334729.1">
    <property type="nucleotide sequence ID" value="XM_060472300.1"/>
</dbReference>
<comment type="caution">
    <text evidence="1">The sequence shown here is derived from an EMBL/GenBank/DDBJ whole genome shotgun (WGS) entry which is preliminary data.</text>
</comment>
<evidence type="ECO:0008006" key="3">
    <source>
        <dbReference type="Google" id="ProtNLM"/>
    </source>
</evidence>
<gene>
    <name evidence="1" type="ORF">EV420DRAFT_1523565</name>
</gene>
<dbReference type="EMBL" id="JAUEPS010000008">
    <property type="protein sequence ID" value="KAK0463263.1"/>
    <property type="molecule type" value="Genomic_DNA"/>
</dbReference>
<organism evidence="1 2">
    <name type="scientific">Armillaria tabescens</name>
    <name type="common">Ringless honey mushroom</name>
    <name type="synonym">Agaricus tabescens</name>
    <dbReference type="NCBI Taxonomy" id="1929756"/>
    <lineage>
        <taxon>Eukaryota</taxon>
        <taxon>Fungi</taxon>
        <taxon>Dikarya</taxon>
        <taxon>Basidiomycota</taxon>
        <taxon>Agaricomycotina</taxon>
        <taxon>Agaricomycetes</taxon>
        <taxon>Agaricomycetidae</taxon>
        <taxon>Agaricales</taxon>
        <taxon>Marasmiineae</taxon>
        <taxon>Physalacriaceae</taxon>
        <taxon>Desarmillaria</taxon>
    </lineage>
</organism>
<name>A0AA39NCS6_ARMTA</name>
<evidence type="ECO:0000313" key="1">
    <source>
        <dbReference type="EMBL" id="KAK0463263.1"/>
    </source>
</evidence>
<accession>A0AA39NCS6</accession>